<sequence>METVPSPSDSDPAAGHRLFCFGLGFSALALARRLKGQGWALAGTTRSPEKATALAAEGIEVFLFDRDRPLADPAAALAGTTHLLISIAPDDLGDPVLDLHGSQLAALGGVRWAGYLSTTGVYGSRDGGWVDEDSELRPSAARSRRRVAAEEAWLRAWRDQALPVHIFRLAGIYGPGRSMLDTVRAGRAKRIDSPGQVFSRIHVEDIATVLQASMAAARPGRVYNVCDDDPASPAEVTAYACGLLGVEPPPLVPLEEAGLSPMGLSFWADNKRVSNRRLHEELAVELAYPGYRTGLDALLAEGY</sequence>
<comment type="caution">
    <text evidence="3">The sequence shown here is derived from an EMBL/GenBank/DDBJ whole genome shotgun (WGS) entry which is preliminary data.</text>
</comment>
<evidence type="ECO:0000313" key="4">
    <source>
        <dbReference type="Proteomes" id="UP000761264"/>
    </source>
</evidence>
<evidence type="ECO:0000256" key="1">
    <source>
        <dbReference type="ARBA" id="ARBA00023027"/>
    </source>
</evidence>
<dbReference type="RefSeq" id="WP_167222009.1">
    <property type="nucleotide sequence ID" value="NZ_JAAQPH010000003.1"/>
</dbReference>
<keyword evidence="4" id="KW-1185">Reference proteome</keyword>
<dbReference type="CDD" id="cd05266">
    <property type="entry name" value="SDR_a4"/>
    <property type="match status" value="1"/>
</dbReference>
<reference evidence="3" key="1">
    <citation type="submission" date="2020-03" db="EMBL/GenBank/DDBJ databases">
        <title>Genome of Pelagibius litoralis DSM 21314T.</title>
        <authorList>
            <person name="Wang G."/>
        </authorList>
    </citation>
    <scope>NUCLEOTIDE SEQUENCE</scope>
    <source>
        <strain evidence="3">DSM 21314</strain>
    </source>
</reference>
<dbReference type="InterPro" id="IPR001509">
    <property type="entry name" value="Epimerase_deHydtase"/>
</dbReference>
<dbReference type="SUPFAM" id="SSF51735">
    <property type="entry name" value="NAD(P)-binding Rossmann-fold domains"/>
    <property type="match status" value="1"/>
</dbReference>
<dbReference type="EMBL" id="JAAQPH010000003">
    <property type="protein sequence ID" value="NIA67942.1"/>
    <property type="molecule type" value="Genomic_DNA"/>
</dbReference>
<dbReference type="Pfam" id="PF01370">
    <property type="entry name" value="Epimerase"/>
    <property type="match status" value="1"/>
</dbReference>
<dbReference type="Proteomes" id="UP000761264">
    <property type="component" value="Unassembled WGS sequence"/>
</dbReference>
<dbReference type="AlphaFoldDB" id="A0A967C7R7"/>
<dbReference type="InterPro" id="IPR036291">
    <property type="entry name" value="NAD(P)-bd_dom_sf"/>
</dbReference>
<proteinExistence type="predicted"/>
<accession>A0A967C7R7</accession>
<protein>
    <submittedName>
        <fullName evidence="3">SDR family oxidoreductase</fullName>
    </submittedName>
</protein>
<evidence type="ECO:0000259" key="2">
    <source>
        <dbReference type="Pfam" id="PF01370"/>
    </source>
</evidence>
<dbReference type="Gene3D" id="3.40.50.720">
    <property type="entry name" value="NAD(P)-binding Rossmann-like Domain"/>
    <property type="match status" value="1"/>
</dbReference>
<keyword evidence="1" id="KW-0520">NAD</keyword>
<gene>
    <name evidence="3" type="ORF">HBA54_04995</name>
</gene>
<dbReference type="PANTHER" id="PTHR43574">
    <property type="entry name" value="EPIMERASE-RELATED"/>
    <property type="match status" value="1"/>
</dbReference>
<feature type="domain" description="NAD-dependent epimerase/dehydratase" evidence="2">
    <location>
        <begin position="114"/>
        <end position="226"/>
    </location>
</feature>
<evidence type="ECO:0000313" key="3">
    <source>
        <dbReference type="EMBL" id="NIA67942.1"/>
    </source>
</evidence>
<organism evidence="3 4">
    <name type="scientific">Pelagibius litoralis</name>
    <dbReference type="NCBI Taxonomy" id="374515"/>
    <lineage>
        <taxon>Bacteria</taxon>
        <taxon>Pseudomonadati</taxon>
        <taxon>Pseudomonadota</taxon>
        <taxon>Alphaproteobacteria</taxon>
        <taxon>Rhodospirillales</taxon>
        <taxon>Rhodovibrionaceae</taxon>
        <taxon>Pelagibius</taxon>
    </lineage>
</organism>
<name>A0A967C7R7_9PROT</name>